<keyword evidence="7" id="KW-1185">Reference proteome</keyword>
<reference evidence="7" key="1">
    <citation type="submission" date="2015-09" db="EMBL/GenBank/DDBJ databases">
        <authorList>
            <person name="Rodrigo-Torres Lidia"/>
            <person name="Arahal R.David."/>
        </authorList>
    </citation>
    <scope>NUCLEOTIDE SEQUENCE [LARGE SCALE GENOMIC DNA]</scope>
    <source>
        <strain evidence="7">CECT 5114</strain>
    </source>
</reference>
<evidence type="ECO:0000313" key="6">
    <source>
        <dbReference type="EMBL" id="CUK24777.1"/>
    </source>
</evidence>
<evidence type="ECO:0000256" key="4">
    <source>
        <dbReference type="ARBA" id="ARBA00023163"/>
    </source>
</evidence>
<dbReference type="GO" id="GO:0003700">
    <property type="term" value="F:DNA-binding transcription factor activity"/>
    <property type="evidence" value="ECO:0007669"/>
    <property type="project" value="TreeGrafter"/>
</dbReference>
<keyword evidence="4" id="KW-0804">Transcription</keyword>
<evidence type="ECO:0000256" key="1">
    <source>
        <dbReference type="ARBA" id="ARBA00022491"/>
    </source>
</evidence>
<keyword evidence="1" id="KW-0678">Repressor</keyword>
<dbReference type="EMBL" id="CYUE01000003">
    <property type="protein sequence ID" value="CUK24777.1"/>
    <property type="molecule type" value="Genomic_DNA"/>
</dbReference>
<feature type="domain" description="Transcriptional regulator LacI/GalR-like sensor" evidence="5">
    <location>
        <begin position="80"/>
        <end position="238"/>
    </location>
</feature>
<evidence type="ECO:0000256" key="2">
    <source>
        <dbReference type="ARBA" id="ARBA00023015"/>
    </source>
</evidence>
<dbReference type="Pfam" id="PF13377">
    <property type="entry name" value="Peripla_BP_3"/>
    <property type="match status" value="1"/>
</dbReference>
<dbReference type="GO" id="GO:0000976">
    <property type="term" value="F:transcription cis-regulatory region binding"/>
    <property type="evidence" value="ECO:0007669"/>
    <property type="project" value="TreeGrafter"/>
</dbReference>
<evidence type="ECO:0000313" key="7">
    <source>
        <dbReference type="Proteomes" id="UP000051184"/>
    </source>
</evidence>
<keyword evidence="3" id="KW-0238">DNA-binding</keyword>
<dbReference type="STRING" id="1715691.TA5113_00228"/>
<sequence length="246" mass="26788">MLSVLDSQDDPERQRRQLEAFIRSSRGGLLWVPAHDTPQETFDLLRNHRIPTVTFLRRESATDFDHVGILNVDATKTATNYLADLGHRHIAFLGGVADVEVRNQRIAGYKAVLAERNLGPAIIWESPDDKPSGLNAMTALREAHPEVSGVVCNGDMVALGACLALARMGQTPGEDVSVIGFDDIQDAAVATPPLTTMAVSPYRLGRRLARVLLERIREPETPVAVSEISAELIVRETSGSCVDSTN</sequence>
<dbReference type="PANTHER" id="PTHR30146:SF148">
    <property type="entry name" value="HTH-TYPE TRANSCRIPTIONAL REPRESSOR PURR-RELATED"/>
    <property type="match status" value="1"/>
</dbReference>
<dbReference type="Proteomes" id="UP000051184">
    <property type="component" value="Unassembled WGS sequence"/>
</dbReference>
<organism evidence="6 7">
    <name type="scientific">Cognatishimia activa</name>
    <dbReference type="NCBI Taxonomy" id="1715691"/>
    <lineage>
        <taxon>Bacteria</taxon>
        <taxon>Pseudomonadati</taxon>
        <taxon>Pseudomonadota</taxon>
        <taxon>Alphaproteobacteria</taxon>
        <taxon>Rhodobacterales</taxon>
        <taxon>Paracoccaceae</taxon>
        <taxon>Cognatishimia</taxon>
    </lineage>
</organism>
<proteinExistence type="predicted"/>
<evidence type="ECO:0000259" key="5">
    <source>
        <dbReference type="Pfam" id="PF13377"/>
    </source>
</evidence>
<dbReference type="InterPro" id="IPR046335">
    <property type="entry name" value="LacI/GalR-like_sensor"/>
</dbReference>
<name>A0A0P1IML1_9RHOB</name>
<evidence type="ECO:0000256" key="3">
    <source>
        <dbReference type="ARBA" id="ARBA00023125"/>
    </source>
</evidence>
<keyword evidence="2" id="KW-0805">Transcription regulation</keyword>
<dbReference type="Gene3D" id="3.40.50.2300">
    <property type="match status" value="2"/>
</dbReference>
<dbReference type="AlphaFoldDB" id="A0A0P1IML1"/>
<protein>
    <submittedName>
        <fullName evidence="6">Purine nucleotide synthesis repressor</fullName>
    </submittedName>
</protein>
<dbReference type="SUPFAM" id="SSF53822">
    <property type="entry name" value="Periplasmic binding protein-like I"/>
    <property type="match status" value="1"/>
</dbReference>
<gene>
    <name evidence="6" type="primary">purR_1</name>
    <name evidence="6" type="ORF">TA5114_00563</name>
</gene>
<accession>A0A0P1IML1</accession>
<dbReference type="PANTHER" id="PTHR30146">
    <property type="entry name" value="LACI-RELATED TRANSCRIPTIONAL REPRESSOR"/>
    <property type="match status" value="1"/>
</dbReference>
<dbReference type="InterPro" id="IPR028082">
    <property type="entry name" value="Peripla_BP_I"/>
</dbReference>